<dbReference type="AlphaFoldDB" id="A0A561QNS3"/>
<dbReference type="PANTHER" id="PTHR43540">
    <property type="entry name" value="PEROXYUREIDOACRYLATE/UREIDOACRYLATE AMIDOHYDROLASE-RELATED"/>
    <property type="match status" value="1"/>
</dbReference>
<dbReference type="Proteomes" id="UP000320653">
    <property type="component" value="Unassembled WGS sequence"/>
</dbReference>
<feature type="signal peptide" evidence="2">
    <location>
        <begin position="1"/>
        <end position="25"/>
    </location>
</feature>
<evidence type="ECO:0000256" key="2">
    <source>
        <dbReference type="SAM" id="SignalP"/>
    </source>
</evidence>
<organism evidence="4 5">
    <name type="scientific">Neorhizobium alkalisoli</name>
    <dbReference type="NCBI Taxonomy" id="528178"/>
    <lineage>
        <taxon>Bacteria</taxon>
        <taxon>Pseudomonadati</taxon>
        <taxon>Pseudomonadota</taxon>
        <taxon>Alphaproteobacteria</taxon>
        <taxon>Hyphomicrobiales</taxon>
        <taxon>Rhizobiaceae</taxon>
        <taxon>Rhizobium/Agrobacterium group</taxon>
        <taxon>Neorhizobium</taxon>
    </lineage>
</organism>
<feature type="domain" description="Isochorismatase-like" evidence="3">
    <location>
        <begin position="54"/>
        <end position="194"/>
    </location>
</feature>
<dbReference type="InterPro" id="IPR036380">
    <property type="entry name" value="Isochorismatase-like_sf"/>
</dbReference>
<feature type="chain" id="PRO_5021959814" evidence="2">
    <location>
        <begin position="26"/>
        <end position="217"/>
    </location>
</feature>
<keyword evidence="5" id="KW-1185">Reference proteome</keyword>
<sequence length="217" mass="22728">MFFPKIAAAAGALVFATLSVMPAQAETIIDDWSKVKVPAAPELKPATLDAKTTALLLLDFNGAQDATKGPCNKDNKPRCLASLPKVQAFLEEARKAGVYIVYTLGGAGEKADIATAIAPKSDDPVVKSGPNKFINTDLGKLLEAKGIKTVIVTGTASEGAVLNTGAQAAFTGMNVVVPVDGMSSTELYAEQYVAWHFTHAPGVSAKTTLTQFSQIKF</sequence>
<accession>A0A561QNS3</accession>
<dbReference type="Pfam" id="PF00857">
    <property type="entry name" value="Isochorismatase"/>
    <property type="match status" value="1"/>
</dbReference>
<keyword evidence="2" id="KW-0732">Signal</keyword>
<dbReference type="SUPFAM" id="SSF52499">
    <property type="entry name" value="Isochorismatase-like hydrolases"/>
    <property type="match status" value="1"/>
</dbReference>
<dbReference type="GO" id="GO:0016787">
    <property type="term" value="F:hydrolase activity"/>
    <property type="evidence" value="ECO:0007669"/>
    <property type="project" value="UniProtKB-KW"/>
</dbReference>
<proteinExistence type="predicted"/>
<keyword evidence="1" id="KW-0378">Hydrolase</keyword>
<dbReference type="EMBL" id="VIWP01000005">
    <property type="protein sequence ID" value="TWF52010.1"/>
    <property type="molecule type" value="Genomic_DNA"/>
</dbReference>
<dbReference type="Gene3D" id="3.40.50.850">
    <property type="entry name" value="Isochorismatase-like"/>
    <property type="match status" value="1"/>
</dbReference>
<name>A0A561QNS3_9HYPH</name>
<evidence type="ECO:0000313" key="5">
    <source>
        <dbReference type="Proteomes" id="UP000320653"/>
    </source>
</evidence>
<dbReference type="InterPro" id="IPR000868">
    <property type="entry name" value="Isochorismatase-like_dom"/>
</dbReference>
<evidence type="ECO:0000259" key="3">
    <source>
        <dbReference type="Pfam" id="PF00857"/>
    </source>
</evidence>
<gene>
    <name evidence="4" type="ORF">FHW37_105108</name>
</gene>
<evidence type="ECO:0000256" key="1">
    <source>
        <dbReference type="ARBA" id="ARBA00022801"/>
    </source>
</evidence>
<evidence type="ECO:0000313" key="4">
    <source>
        <dbReference type="EMBL" id="TWF52010.1"/>
    </source>
</evidence>
<reference evidence="4 5" key="1">
    <citation type="submission" date="2019-06" db="EMBL/GenBank/DDBJ databases">
        <title>Sorghum-associated microbial communities from plants grown in Nebraska, USA.</title>
        <authorList>
            <person name="Schachtman D."/>
        </authorList>
    </citation>
    <scope>NUCLEOTIDE SEQUENCE [LARGE SCALE GENOMIC DNA]</scope>
    <source>
        <strain evidence="4 5">1225</strain>
    </source>
</reference>
<dbReference type="OrthoDB" id="8348970at2"/>
<comment type="caution">
    <text evidence="4">The sequence shown here is derived from an EMBL/GenBank/DDBJ whole genome shotgun (WGS) entry which is preliminary data.</text>
</comment>
<dbReference type="InterPro" id="IPR050272">
    <property type="entry name" value="Isochorismatase-like_hydrls"/>
</dbReference>
<dbReference type="RefSeq" id="WP_145639535.1">
    <property type="nucleotide sequence ID" value="NZ_VIWP01000005.1"/>
</dbReference>
<dbReference type="PANTHER" id="PTHR43540:SF6">
    <property type="entry name" value="ISOCHORISMATASE-LIKE DOMAIN-CONTAINING PROTEIN"/>
    <property type="match status" value="1"/>
</dbReference>
<protein>
    <submittedName>
        <fullName evidence="4">Nicotinamidase-related amidase</fullName>
    </submittedName>
</protein>